<dbReference type="EMBL" id="KN846957">
    <property type="protein sequence ID" value="KIW70710.1"/>
    <property type="molecule type" value="Genomic_DNA"/>
</dbReference>
<proteinExistence type="predicted"/>
<dbReference type="Proteomes" id="UP000054266">
    <property type="component" value="Unassembled WGS sequence"/>
</dbReference>
<dbReference type="AlphaFoldDB" id="A0A0D2FW43"/>
<accession>A0A0D2FW43</accession>
<keyword evidence="2" id="KW-1185">Reference proteome</keyword>
<organism evidence="1 2">
    <name type="scientific">Phialophora macrospora</name>
    <dbReference type="NCBI Taxonomy" id="1851006"/>
    <lineage>
        <taxon>Eukaryota</taxon>
        <taxon>Fungi</taxon>
        <taxon>Dikarya</taxon>
        <taxon>Ascomycota</taxon>
        <taxon>Pezizomycotina</taxon>
        <taxon>Eurotiomycetes</taxon>
        <taxon>Chaetothyriomycetidae</taxon>
        <taxon>Chaetothyriales</taxon>
        <taxon>Herpotrichiellaceae</taxon>
        <taxon>Phialophora</taxon>
    </lineage>
</organism>
<dbReference type="HOGENOM" id="CLU_2830979_0_0_1"/>
<protein>
    <submittedName>
        <fullName evidence="1">Uncharacterized protein</fullName>
    </submittedName>
</protein>
<sequence>MAISLKRVARTLGFDVVGGHMAKPDQHAMILLTDEMKDWFGKALEPGDDFKVNDKEVHPTIRHGAR</sequence>
<evidence type="ECO:0000313" key="1">
    <source>
        <dbReference type="EMBL" id="KIW70710.1"/>
    </source>
</evidence>
<gene>
    <name evidence="1" type="ORF">PV04_02954</name>
</gene>
<evidence type="ECO:0000313" key="2">
    <source>
        <dbReference type="Proteomes" id="UP000054266"/>
    </source>
</evidence>
<name>A0A0D2FW43_9EURO</name>
<reference evidence="1 2" key="1">
    <citation type="submission" date="2015-01" db="EMBL/GenBank/DDBJ databases">
        <title>The Genome Sequence of Capronia semiimmersa CBS27337.</title>
        <authorList>
            <consortium name="The Broad Institute Genomics Platform"/>
            <person name="Cuomo C."/>
            <person name="de Hoog S."/>
            <person name="Gorbushina A."/>
            <person name="Stielow B."/>
            <person name="Teixiera M."/>
            <person name="Abouelleil A."/>
            <person name="Chapman S.B."/>
            <person name="Priest M."/>
            <person name="Young S.K."/>
            <person name="Wortman J."/>
            <person name="Nusbaum C."/>
            <person name="Birren B."/>
        </authorList>
    </citation>
    <scope>NUCLEOTIDE SEQUENCE [LARGE SCALE GENOMIC DNA]</scope>
    <source>
        <strain evidence="1 2">CBS 27337</strain>
    </source>
</reference>